<gene>
    <name evidence="3" type="ORF">MHPYR_30072</name>
</gene>
<name>A0A1Y5PBL1_9MYCO</name>
<reference evidence="3" key="1">
    <citation type="submission" date="2016-03" db="EMBL/GenBank/DDBJ databases">
        <authorList>
            <person name="Ploux O."/>
        </authorList>
    </citation>
    <scope>NUCLEOTIDE SEQUENCE</scope>
    <source>
        <strain evidence="3">UC10</strain>
    </source>
</reference>
<evidence type="ECO:0000313" key="3">
    <source>
        <dbReference type="EMBL" id="SBS76075.1"/>
    </source>
</evidence>
<dbReference type="AlphaFoldDB" id="A0A1Y5PBL1"/>
<dbReference type="GO" id="GO:0016787">
    <property type="term" value="F:hydrolase activity"/>
    <property type="evidence" value="ECO:0007669"/>
    <property type="project" value="UniProtKB-KW"/>
</dbReference>
<keyword evidence="1 3" id="KW-0378">Hydrolase</keyword>
<protein>
    <submittedName>
        <fullName evidence="3">Alpha/beta hydrolase fold</fullName>
    </submittedName>
</protein>
<organism evidence="3">
    <name type="scientific">uncultured Mycobacterium sp</name>
    <dbReference type="NCBI Taxonomy" id="171292"/>
    <lineage>
        <taxon>Bacteria</taxon>
        <taxon>Bacillati</taxon>
        <taxon>Actinomycetota</taxon>
        <taxon>Actinomycetes</taxon>
        <taxon>Mycobacteriales</taxon>
        <taxon>Mycobacteriaceae</taxon>
        <taxon>Mycobacterium</taxon>
        <taxon>environmental samples</taxon>
    </lineage>
</organism>
<sequence>MNVAGFEHRMTRVGDVKMHAVIGGSGPPLVLIHGFPQTWWEWRHMMPRLAATHTVVAVDLRGAGHSDNPQGGYDKASLSGDVHSVMTSLGFDKYAVCGHDIGAMTALALALTHRDAVTRLTVLDASQPGWSRWEQNSREQKLWHFAFHMKRDLPELLIRGREFDYVSTFIYDRAFDMGAHSVPDIEKFARSLAQPGNLRGGLEWYRAFPLDHENALAWKREPLTIPVLALGGEHSYGSQIVMMLQEFATDVTGGSVAGCGHWLPEERPTEVTELLLRFLSE</sequence>
<dbReference type="SUPFAM" id="SSF53474">
    <property type="entry name" value="alpha/beta-Hydrolases"/>
    <property type="match status" value="1"/>
</dbReference>
<dbReference type="Pfam" id="PF00561">
    <property type="entry name" value="Abhydrolase_1"/>
    <property type="match status" value="1"/>
</dbReference>
<dbReference type="InterPro" id="IPR000073">
    <property type="entry name" value="AB_hydrolase_1"/>
</dbReference>
<accession>A0A1Y5PBL1</accession>
<dbReference type="InterPro" id="IPR000639">
    <property type="entry name" value="Epox_hydrolase-like"/>
</dbReference>
<proteinExistence type="predicted"/>
<dbReference type="PRINTS" id="PR00412">
    <property type="entry name" value="EPOXHYDRLASE"/>
</dbReference>
<dbReference type="Gene3D" id="3.40.50.1820">
    <property type="entry name" value="alpha/beta hydrolase"/>
    <property type="match status" value="1"/>
</dbReference>
<evidence type="ECO:0000259" key="2">
    <source>
        <dbReference type="Pfam" id="PF00561"/>
    </source>
</evidence>
<dbReference type="InterPro" id="IPR029058">
    <property type="entry name" value="AB_hydrolase_fold"/>
</dbReference>
<feature type="domain" description="AB hydrolase-1" evidence="2">
    <location>
        <begin position="27"/>
        <end position="268"/>
    </location>
</feature>
<evidence type="ECO:0000256" key="1">
    <source>
        <dbReference type="ARBA" id="ARBA00022801"/>
    </source>
</evidence>
<dbReference type="EMBL" id="FLQS01000023">
    <property type="protein sequence ID" value="SBS76075.1"/>
    <property type="molecule type" value="Genomic_DNA"/>
</dbReference>
<dbReference type="PANTHER" id="PTHR43329">
    <property type="entry name" value="EPOXIDE HYDROLASE"/>
    <property type="match status" value="1"/>
</dbReference>